<name>A0A3B1EA00_9ZZZZ</name>
<dbReference type="SUPFAM" id="SSF111331">
    <property type="entry name" value="NAD kinase/diacylglycerol kinase-like"/>
    <property type="match status" value="1"/>
</dbReference>
<dbReference type="EMBL" id="UOYO01000002">
    <property type="protein sequence ID" value="VAY86198.1"/>
    <property type="molecule type" value="Genomic_DNA"/>
</dbReference>
<organism evidence="5">
    <name type="scientific">hydrothermal vent metagenome</name>
    <dbReference type="NCBI Taxonomy" id="652676"/>
    <lineage>
        <taxon>unclassified sequences</taxon>
        <taxon>metagenomes</taxon>
        <taxon>ecological metagenomes</taxon>
    </lineage>
</organism>
<proteinExistence type="inferred from homology"/>
<evidence type="ECO:0000256" key="4">
    <source>
        <dbReference type="ARBA" id="ARBA00023027"/>
    </source>
</evidence>
<reference evidence="5" key="1">
    <citation type="submission" date="2018-10" db="EMBL/GenBank/DDBJ databases">
        <authorList>
            <person name="Aoki K."/>
        </authorList>
    </citation>
    <scope>NUCLEOTIDE SEQUENCE</scope>
</reference>
<dbReference type="HAMAP" id="MF_00361">
    <property type="entry name" value="NAD_kinase"/>
    <property type="match status" value="1"/>
</dbReference>
<dbReference type="GO" id="GO:0006741">
    <property type="term" value="P:NADP+ biosynthetic process"/>
    <property type="evidence" value="ECO:0007669"/>
    <property type="project" value="InterPro"/>
</dbReference>
<dbReference type="GO" id="GO:0019674">
    <property type="term" value="P:NAD+ metabolic process"/>
    <property type="evidence" value="ECO:0007669"/>
    <property type="project" value="InterPro"/>
</dbReference>
<keyword evidence="1 5" id="KW-0808">Transferase</keyword>
<dbReference type="Pfam" id="PF20143">
    <property type="entry name" value="NAD_kinase_C"/>
    <property type="match status" value="1"/>
</dbReference>
<dbReference type="EC" id="2.7.1.23" evidence="5"/>
<dbReference type="Gene3D" id="2.60.200.30">
    <property type="entry name" value="Probable inorganic polyphosphate/atp-NAD kinase, domain 2"/>
    <property type="match status" value="1"/>
</dbReference>
<evidence type="ECO:0000256" key="3">
    <source>
        <dbReference type="ARBA" id="ARBA00022857"/>
    </source>
</evidence>
<dbReference type="Pfam" id="PF01513">
    <property type="entry name" value="NAD_kinase"/>
    <property type="match status" value="1"/>
</dbReference>
<protein>
    <submittedName>
        <fullName evidence="5">NAD kinase</fullName>
        <ecNumber evidence="5">2.7.1.23</ecNumber>
    </submittedName>
</protein>
<keyword evidence="4" id="KW-0520">NAD</keyword>
<evidence type="ECO:0000313" key="5">
    <source>
        <dbReference type="EMBL" id="VAY86198.1"/>
    </source>
</evidence>
<evidence type="ECO:0000256" key="1">
    <source>
        <dbReference type="ARBA" id="ARBA00022679"/>
    </source>
</evidence>
<dbReference type="PANTHER" id="PTHR20275:SF0">
    <property type="entry name" value="NAD KINASE"/>
    <property type="match status" value="1"/>
</dbReference>
<dbReference type="InterPro" id="IPR016064">
    <property type="entry name" value="NAD/diacylglycerol_kinase_sf"/>
</dbReference>
<gene>
    <name evidence="5" type="ORF">MNB_ARC-1_857</name>
</gene>
<accession>A0A3B1EA00</accession>
<sequence length="261" mass="29164">MYLRLKKIFNKHGINIILDDNSAKMLGIDDGIKFDKLCKKCDFIVALGGDGTLISVARKSLSFNKPILGINLGRLGFLTDINPEELDDFLINMKKNRYRIDKRMMLEVSINNNKRFSFNDVAFCKDSSSGILLLDAKVDNGLINKYNGDGLIVSTPTGSTAYNLSCGGPVVYPLTNALIITPISAHSLTQRPLVLPEDFEVTISLPNKQKAILVIDGQDRFHIDQTDNISVKIASKKTKLIHRFEHNYFDVLSTKLNWGQS</sequence>
<dbReference type="InterPro" id="IPR002504">
    <property type="entry name" value="NADK"/>
</dbReference>
<keyword evidence="2 5" id="KW-0418">Kinase</keyword>
<dbReference type="GO" id="GO:0003951">
    <property type="term" value="F:NAD+ kinase activity"/>
    <property type="evidence" value="ECO:0007669"/>
    <property type="project" value="UniProtKB-EC"/>
</dbReference>
<dbReference type="PANTHER" id="PTHR20275">
    <property type="entry name" value="NAD KINASE"/>
    <property type="match status" value="1"/>
</dbReference>
<dbReference type="InterPro" id="IPR017438">
    <property type="entry name" value="ATP-NAD_kinase_N"/>
</dbReference>
<dbReference type="InterPro" id="IPR017437">
    <property type="entry name" value="ATP-NAD_kinase_PpnK-typ_C"/>
</dbReference>
<evidence type="ECO:0000256" key="2">
    <source>
        <dbReference type="ARBA" id="ARBA00022777"/>
    </source>
</evidence>
<dbReference type="AlphaFoldDB" id="A0A3B1EA00"/>
<dbReference type="Gene3D" id="3.40.50.10330">
    <property type="entry name" value="Probable inorganic polyphosphate/atp-NAD kinase, domain 1"/>
    <property type="match status" value="1"/>
</dbReference>
<keyword evidence="3" id="KW-0521">NADP</keyword>